<protein>
    <recommendedName>
        <fullName evidence="3">TRAF-type domain-containing protein</fullName>
    </recommendedName>
</protein>
<dbReference type="EMBL" id="CAAALY010038752">
    <property type="protein sequence ID" value="VEL18807.1"/>
    <property type="molecule type" value="Genomic_DNA"/>
</dbReference>
<proteinExistence type="predicted"/>
<dbReference type="PANTHER" id="PTHR10131:SF151">
    <property type="entry name" value="TNF RECEPTOR ASSOCIATED FACTOR (TRAF) HOMOLOG"/>
    <property type="match status" value="1"/>
</dbReference>
<name>A0A448WS17_9PLAT</name>
<evidence type="ECO:0000313" key="1">
    <source>
        <dbReference type="EMBL" id="VEL18807.1"/>
    </source>
</evidence>
<dbReference type="AlphaFoldDB" id="A0A448WS17"/>
<comment type="caution">
    <text evidence="1">The sequence shown here is derived from an EMBL/GenBank/DDBJ whole genome shotgun (WGS) entry which is preliminary data.</text>
</comment>
<reference evidence="1" key="1">
    <citation type="submission" date="2018-11" db="EMBL/GenBank/DDBJ databases">
        <authorList>
            <consortium name="Pathogen Informatics"/>
        </authorList>
    </citation>
    <scope>NUCLEOTIDE SEQUENCE</scope>
</reference>
<accession>A0A448WS17</accession>
<dbReference type="PANTHER" id="PTHR10131">
    <property type="entry name" value="TNF RECEPTOR ASSOCIATED FACTOR"/>
    <property type="match status" value="1"/>
</dbReference>
<organism evidence="1 2">
    <name type="scientific">Protopolystoma xenopodis</name>
    <dbReference type="NCBI Taxonomy" id="117903"/>
    <lineage>
        <taxon>Eukaryota</taxon>
        <taxon>Metazoa</taxon>
        <taxon>Spiralia</taxon>
        <taxon>Lophotrochozoa</taxon>
        <taxon>Platyhelminthes</taxon>
        <taxon>Monogenea</taxon>
        <taxon>Polyopisthocotylea</taxon>
        <taxon>Polystomatidea</taxon>
        <taxon>Polystomatidae</taxon>
        <taxon>Protopolystoma</taxon>
    </lineage>
</organism>
<dbReference type="OrthoDB" id="6277588at2759"/>
<sequence>MAFVTPFSYRTTQKCPIDQNPLTREQVSLDKAFQKRIDSLGVRCSLQSSGCHWTGVLSELVVHLEDCEYRILQCPNGCGVKFEVRRRRNPILSRPSRKGLSADWKRPRG</sequence>
<dbReference type="GO" id="GO:0043122">
    <property type="term" value="P:regulation of canonical NF-kappaB signal transduction"/>
    <property type="evidence" value="ECO:0007669"/>
    <property type="project" value="TreeGrafter"/>
</dbReference>
<gene>
    <name evidence="1" type="ORF">PXEA_LOCUS12247</name>
</gene>
<dbReference type="Gene3D" id="3.30.40.10">
    <property type="entry name" value="Zinc/RING finger domain, C3HC4 (zinc finger)"/>
    <property type="match status" value="1"/>
</dbReference>
<evidence type="ECO:0000313" key="2">
    <source>
        <dbReference type="Proteomes" id="UP000784294"/>
    </source>
</evidence>
<dbReference type="SUPFAM" id="SSF49599">
    <property type="entry name" value="TRAF domain-like"/>
    <property type="match status" value="1"/>
</dbReference>
<dbReference type="Proteomes" id="UP000784294">
    <property type="component" value="Unassembled WGS sequence"/>
</dbReference>
<evidence type="ECO:0008006" key="3">
    <source>
        <dbReference type="Google" id="ProtNLM"/>
    </source>
</evidence>
<keyword evidence="2" id="KW-1185">Reference proteome</keyword>
<dbReference type="InterPro" id="IPR013083">
    <property type="entry name" value="Znf_RING/FYVE/PHD"/>
</dbReference>